<sequence length="62" mass="6577">MAKVPEVKIIEVAKALAFAAGMAVNVAQANIQQAAASLARQYGVSSSREIEAEIARHLRNRG</sequence>
<evidence type="ECO:0000313" key="1">
    <source>
        <dbReference type="EMBL" id="MFM2720547.1"/>
    </source>
</evidence>
<dbReference type="RefSeq" id="WP_239278167.1">
    <property type="nucleotide sequence ID" value="NZ_JAROCE010000002.1"/>
</dbReference>
<dbReference type="Proteomes" id="UP001630303">
    <property type="component" value="Unassembled WGS sequence"/>
</dbReference>
<gene>
    <name evidence="1" type="ORF">P5G46_08520</name>
</gene>
<evidence type="ECO:0000313" key="2">
    <source>
        <dbReference type="Proteomes" id="UP001630303"/>
    </source>
</evidence>
<accession>A0ABW9GFJ4</accession>
<name>A0ABW9GFJ4_9MICO</name>
<reference evidence="1 2" key="1">
    <citation type="submission" date="2023-03" db="EMBL/GenBank/DDBJ databases">
        <title>MT1 and MT2 Draft Genomes of Novel Species.</title>
        <authorList>
            <person name="Venkateswaran K."/>
        </authorList>
    </citation>
    <scope>NUCLEOTIDE SEQUENCE [LARGE SCALE GENOMIC DNA]</scope>
    <source>
        <strain evidence="1 2">IF8SW-P5</strain>
    </source>
</reference>
<proteinExistence type="predicted"/>
<protein>
    <submittedName>
        <fullName evidence="1">Uncharacterized protein</fullName>
    </submittedName>
</protein>
<organism evidence="1 2">
    <name type="scientific">Microbacterium mcarthurae</name>
    <dbReference type="NCBI Taxonomy" id="3035918"/>
    <lineage>
        <taxon>Bacteria</taxon>
        <taxon>Bacillati</taxon>
        <taxon>Actinomycetota</taxon>
        <taxon>Actinomycetes</taxon>
        <taxon>Micrococcales</taxon>
        <taxon>Microbacteriaceae</taxon>
        <taxon>Microbacterium</taxon>
    </lineage>
</organism>
<keyword evidence="2" id="KW-1185">Reference proteome</keyword>
<comment type="caution">
    <text evidence="1">The sequence shown here is derived from an EMBL/GenBank/DDBJ whole genome shotgun (WGS) entry which is preliminary data.</text>
</comment>
<dbReference type="EMBL" id="JAROCE010000002">
    <property type="protein sequence ID" value="MFM2720547.1"/>
    <property type="molecule type" value="Genomic_DNA"/>
</dbReference>